<gene>
    <name evidence="2" type="ORF">FK85_06310</name>
</gene>
<evidence type="ECO:0000256" key="1">
    <source>
        <dbReference type="SAM" id="MobiDB-lite"/>
    </source>
</evidence>
<evidence type="ECO:0000313" key="2">
    <source>
        <dbReference type="EMBL" id="KDS91095.2"/>
    </source>
</evidence>
<accession>A0A081EUK7</accession>
<organism evidence="2 3">
    <name type="scientific">Halorubrum saccharovorum</name>
    <dbReference type="NCBI Taxonomy" id="2248"/>
    <lineage>
        <taxon>Archaea</taxon>
        <taxon>Methanobacteriati</taxon>
        <taxon>Methanobacteriota</taxon>
        <taxon>Stenosarchaea group</taxon>
        <taxon>Halobacteria</taxon>
        <taxon>Halobacteriales</taxon>
        <taxon>Haloferacaceae</taxon>
        <taxon>Halorubrum</taxon>
    </lineage>
</organism>
<dbReference type="OrthoDB" id="192298at2157"/>
<reference evidence="2 3" key="1">
    <citation type="journal article" date="2015" name="Genome Announc.">
        <title>Draft genome sequence of a Halorubrum H3 strain isolated from the burlinskoye salt lake (Altai Krai, Russia).</title>
        <authorList>
            <person name="Rozanov A.S."/>
            <person name="Bryanskaya A.V."/>
            <person name="Malup T.K."/>
            <person name="Kotenko A.V."/>
            <person name="Peltek S.E."/>
        </authorList>
    </citation>
    <scope>NUCLEOTIDE SEQUENCE [LARGE SCALE GENOMIC DNA]</scope>
    <source>
        <strain evidence="2 3">H3</strain>
    </source>
</reference>
<feature type="compositionally biased region" description="Polar residues" evidence="1">
    <location>
        <begin position="205"/>
        <end position="216"/>
    </location>
</feature>
<feature type="compositionally biased region" description="Basic and acidic residues" evidence="1">
    <location>
        <begin position="192"/>
        <end position="202"/>
    </location>
</feature>
<dbReference type="EMBL" id="JNFH02000006">
    <property type="protein sequence ID" value="KDS91095.2"/>
    <property type="molecule type" value="Genomic_DNA"/>
</dbReference>
<sequence>MQEDRWPTANRFVGGKKHRVKNVVAVLEFVSENRPNQSTLFDWMKTHTALGTESTFYKHIKFIVNIRLLNIFDGNLNEGDAQFSVGSFGTKVLDAKDVGEPVEHPIFEALSTHVIGFDHLLNELHEGPIDIDERRYVLEGAFDLREVPDGVDQKHYVWLEALDYVEKVDGQYVLTDFGHRVSRKTSGNQRPIESRAPSELRRRSSTQQGSGNTADSTEISYVADLQTISRKTETHEEVLDTLEVELDSLGFDCFETEHSDLLAVDDERVLIVEAKTVDPSSAFDQIRRAIGQLFEYEYYDVISREDWQSMQSRKCLLLDRPPGEELRRYLEHLTTKSIVVLWVDGDSIAGPSWKELREDT</sequence>
<name>A0A081EUK7_9EURY</name>
<proteinExistence type="predicted"/>
<protein>
    <submittedName>
        <fullName evidence="2">Uncharacterized protein</fullName>
    </submittedName>
</protein>
<dbReference type="Proteomes" id="UP000053331">
    <property type="component" value="Unassembled WGS sequence"/>
</dbReference>
<dbReference type="AlphaFoldDB" id="A0A081EUK7"/>
<evidence type="ECO:0000313" key="3">
    <source>
        <dbReference type="Proteomes" id="UP000053331"/>
    </source>
</evidence>
<keyword evidence="3" id="KW-1185">Reference proteome</keyword>
<comment type="caution">
    <text evidence="2">The sequence shown here is derived from an EMBL/GenBank/DDBJ whole genome shotgun (WGS) entry which is preliminary data.</text>
</comment>
<dbReference type="RefSeq" id="WP_050023501.1">
    <property type="nucleotide sequence ID" value="NZ_JNFH02000006.1"/>
</dbReference>
<feature type="region of interest" description="Disordered" evidence="1">
    <location>
        <begin position="184"/>
        <end position="216"/>
    </location>
</feature>